<comment type="caution">
    <text evidence="2">The sequence shown here is derived from an EMBL/GenBank/DDBJ whole genome shotgun (WGS) entry which is preliminary data.</text>
</comment>
<organism evidence="2 3">
    <name type="scientific">Ranitomeya imitator</name>
    <name type="common">mimic poison frog</name>
    <dbReference type="NCBI Taxonomy" id="111125"/>
    <lineage>
        <taxon>Eukaryota</taxon>
        <taxon>Metazoa</taxon>
        <taxon>Chordata</taxon>
        <taxon>Craniata</taxon>
        <taxon>Vertebrata</taxon>
        <taxon>Euteleostomi</taxon>
        <taxon>Amphibia</taxon>
        <taxon>Batrachia</taxon>
        <taxon>Anura</taxon>
        <taxon>Neobatrachia</taxon>
        <taxon>Hyloidea</taxon>
        <taxon>Dendrobatidae</taxon>
        <taxon>Dendrobatinae</taxon>
        <taxon>Ranitomeya</taxon>
    </lineage>
</organism>
<accession>A0ABN9MCN7</accession>
<name>A0ABN9MCN7_9NEOB</name>
<evidence type="ECO:0000313" key="3">
    <source>
        <dbReference type="Proteomes" id="UP001176940"/>
    </source>
</evidence>
<dbReference type="PANTHER" id="PTHR45892">
    <property type="entry name" value="AMINOACYLASE-1"/>
    <property type="match status" value="1"/>
</dbReference>
<feature type="region of interest" description="Disordered" evidence="1">
    <location>
        <begin position="1"/>
        <end position="32"/>
    </location>
</feature>
<dbReference type="Gene3D" id="1.10.150.900">
    <property type="match status" value="1"/>
</dbReference>
<evidence type="ECO:0000256" key="1">
    <source>
        <dbReference type="SAM" id="MobiDB-lite"/>
    </source>
</evidence>
<feature type="compositionally biased region" description="Basic and acidic residues" evidence="1">
    <location>
        <begin position="15"/>
        <end position="32"/>
    </location>
</feature>
<gene>
    <name evidence="2" type="ORF">RIMI_LOCUS16784409</name>
</gene>
<dbReference type="InterPro" id="IPR052083">
    <property type="entry name" value="Aminoacylase-1_M20A"/>
</dbReference>
<dbReference type="PANTHER" id="PTHR45892:SF6">
    <property type="entry name" value="N-ACYL-ALIPHATIC-L-AMINO ACID AMIDOHYDROLASE"/>
    <property type="match status" value="1"/>
</dbReference>
<dbReference type="Proteomes" id="UP001176940">
    <property type="component" value="Unassembled WGS sequence"/>
</dbReference>
<sequence length="234" mass="26121">MSSQQRCLQPLTSDTPHRGPEVADRRLVPGGRRDQISFEYHQKCMNQRMTTPEDSNPWWKAFSDPCKKLGLKLKPEIFPAATDSRYIRTRCALHSSCTGCEPESRAGDVTALLSGSQPVQEESREAERSAGGQTAHGNQGKHRVTKRGPALSYPMFTLVTGIVGRWRAVCVTALQRPNSDAAAIGSLSGNVPVTDGDEDTSDKQIPYVRGLFIGEKWWFWDRYGIWVGDQHRFS</sequence>
<proteinExistence type="predicted"/>
<keyword evidence="3" id="KW-1185">Reference proteome</keyword>
<dbReference type="EMBL" id="CAUEEQ010047586">
    <property type="protein sequence ID" value="CAJ0959433.1"/>
    <property type="molecule type" value="Genomic_DNA"/>
</dbReference>
<reference evidence="2" key="1">
    <citation type="submission" date="2023-07" db="EMBL/GenBank/DDBJ databases">
        <authorList>
            <person name="Stuckert A."/>
        </authorList>
    </citation>
    <scope>NUCLEOTIDE SEQUENCE</scope>
</reference>
<feature type="region of interest" description="Disordered" evidence="1">
    <location>
        <begin position="114"/>
        <end position="146"/>
    </location>
</feature>
<evidence type="ECO:0000313" key="2">
    <source>
        <dbReference type="EMBL" id="CAJ0959433.1"/>
    </source>
</evidence>
<protein>
    <submittedName>
        <fullName evidence="2">Uncharacterized protein</fullName>
    </submittedName>
</protein>
<feature type="compositionally biased region" description="Polar residues" evidence="1">
    <location>
        <begin position="1"/>
        <end position="14"/>
    </location>
</feature>